<keyword evidence="2" id="KW-1185">Reference proteome</keyword>
<reference evidence="1 2" key="1">
    <citation type="submission" date="2021-01" db="EMBL/GenBank/DDBJ databases">
        <title>Actinoplanes sp. nov. LDG1-01 isolated from lichen.</title>
        <authorList>
            <person name="Saeng-In P."/>
            <person name="Phongsopitanun W."/>
            <person name="Kanchanasin P."/>
            <person name="Yuki M."/>
            <person name="Kudo T."/>
            <person name="Ohkuma M."/>
            <person name="Tanasupawat S."/>
        </authorList>
    </citation>
    <scope>NUCLEOTIDE SEQUENCE [LARGE SCALE GENOMIC DNA]</scope>
    <source>
        <strain evidence="1 2">LDG1-01</strain>
    </source>
</reference>
<sequence>MATDGVAVGADAEVFVFDYERYRQEIVPVLTGILRGDPTPAWLEDLFRAARPMDQWGFDVQWPRMVEELQERPFDLAGHADWLGDDLRYLGEPPAKLMHRTLMPCPHGDGCFFGAGSQTFNALHEALVSTRCLGSSQFVGRTVAPDFYRPVTDGLLTALGSRGLVVGFQWEISSGILGWLTVPETRELAERLDRLDLPRYEPTFAAMAEQDRNRDWAALSLSFVRTVATIAAGRGQGILWGNDVSSELWTDELNGAF</sequence>
<protein>
    <submittedName>
        <fullName evidence="1">Uncharacterized protein</fullName>
    </submittedName>
</protein>
<evidence type="ECO:0000313" key="1">
    <source>
        <dbReference type="EMBL" id="MBL7260596.1"/>
    </source>
</evidence>
<proteinExistence type="predicted"/>
<dbReference type="Proteomes" id="UP000598996">
    <property type="component" value="Unassembled WGS sequence"/>
</dbReference>
<accession>A0ABS1W1H9</accession>
<gene>
    <name evidence="1" type="ORF">JKJ07_40515</name>
</gene>
<comment type="caution">
    <text evidence="1">The sequence shown here is derived from an EMBL/GenBank/DDBJ whole genome shotgun (WGS) entry which is preliminary data.</text>
</comment>
<dbReference type="RefSeq" id="WP_202997303.1">
    <property type="nucleotide sequence ID" value="NZ_JAENHO010000014.1"/>
</dbReference>
<evidence type="ECO:0000313" key="2">
    <source>
        <dbReference type="Proteomes" id="UP000598996"/>
    </source>
</evidence>
<name>A0ABS1W1H9_9ACTN</name>
<dbReference type="EMBL" id="JAENHO010000014">
    <property type="protein sequence ID" value="MBL7260596.1"/>
    <property type="molecule type" value="Genomic_DNA"/>
</dbReference>
<organism evidence="1 2">
    <name type="scientific">Paractinoplanes lichenicola</name>
    <dbReference type="NCBI Taxonomy" id="2802976"/>
    <lineage>
        <taxon>Bacteria</taxon>
        <taxon>Bacillati</taxon>
        <taxon>Actinomycetota</taxon>
        <taxon>Actinomycetes</taxon>
        <taxon>Micromonosporales</taxon>
        <taxon>Micromonosporaceae</taxon>
        <taxon>Paractinoplanes</taxon>
    </lineage>
</organism>